<accession>A0A6J5R771</accession>
<evidence type="ECO:0000313" key="3">
    <source>
        <dbReference type="EMBL" id="CAB4180922.1"/>
    </source>
</evidence>
<gene>
    <name evidence="3" type="ORF">UFOVP1064_2</name>
    <name evidence="4" type="ORF">UFOVP1197_61</name>
    <name evidence="5" type="ORF">UFOVP1294_29</name>
    <name evidence="6" type="ORF">UFOVP1412_32</name>
    <name evidence="7" type="ORF">UFOVP1515_39</name>
    <name evidence="1" type="ORF">UFOVP659_73</name>
    <name evidence="2" type="ORF">UFOVP885_52</name>
</gene>
<dbReference type="EMBL" id="LR797154">
    <property type="protein sequence ID" value="CAB4190436.1"/>
    <property type="molecule type" value="Genomic_DNA"/>
</dbReference>
<dbReference type="EMBL" id="LR797015">
    <property type="protein sequence ID" value="CAB4180922.1"/>
    <property type="molecule type" value="Genomic_DNA"/>
</dbReference>
<dbReference type="EMBL" id="LR796628">
    <property type="protein sequence ID" value="CAB4156527.1"/>
    <property type="molecule type" value="Genomic_DNA"/>
</dbReference>
<dbReference type="EMBL" id="LR797365">
    <property type="protein sequence ID" value="CAB4210612.1"/>
    <property type="molecule type" value="Genomic_DNA"/>
</dbReference>
<organism evidence="4">
    <name type="scientific">uncultured Caudovirales phage</name>
    <dbReference type="NCBI Taxonomy" id="2100421"/>
    <lineage>
        <taxon>Viruses</taxon>
        <taxon>Duplodnaviria</taxon>
        <taxon>Heunggongvirae</taxon>
        <taxon>Uroviricota</taxon>
        <taxon>Caudoviricetes</taxon>
        <taxon>Peduoviridae</taxon>
        <taxon>Maltschvirus</taxon>
        <taxon>Maltschvirus maltsch</taxon>
    </lineage>
</organism>
<protein>
    <submittedName>
        <fullName evidence="4">Uncharacterized protein</fullName>
    </submittedName>
</protein>
<reference evidence="4" key="1">
    <citation type="submission" date="2020-05" db="EMBL/GenBank/DDBJ databases">
        <authorList>
            <person name="Chiriac C."/>
            <person name="Salcher M."/>
            <person name="Ghai R."/>
            <person name="Kavagutti S V."/>
        </authorList>
    </citation>
    <scope>NUCLEOTIDE SEQUENCE</scope>
</reference>
<name>A0A6J5R771_9CAUD</name>
<sequence length="61" mass="6761">MFLITLEHATLLPDGPNNWIAALHIGPFATLGQAEQYAKANLWPNINWMADTIATPVEETK</sequence>
<dbReference type="EMBL" id="LR798365">
    <property type="protein sequence ID" value="CAB5226787.1"/>
    <property type="molecule type" value="Genomic_DNA"/>
</dbReference>
<evidence type="ECO:0000313" key="1">
    <source>
        <dbReference type="EMBL" id="CAB4156527.1"/>
    </source>
</evidence>
<evidence type="ECO:0000313" key="6">
    <source>
        <dbReference type="EMBL" id="CAB4210612.1"/>
    </source>
</evidence>
<proteinExistence type="predicted"/>
<evidence type="ECO:0000313" key="7">
    <source>
        <dbReference type="EMBL" id="CAB5226787.1"/>
    </source>
</evidence>
<dbReference type="EMBL" id="LR796846">
    <property type="protein sequence ID" value="CAB4169523.1"/>
    <property type="molecule type" value="Genomic_DNA"/>
</dbReference>
<evidence type="ECO:0000313" key="2">
    <source>
        <dbReference type="EMBL" id="CAB4169523.1"/>
    </source>
</evidence>
<dbReference type="EMBL" id="LR797241">
    <property type="protein sequence ID" value="CAB4195645.1"/>
    <property type="molecule type" value="Genomic_DNA"/>
</dbReference>
<evidence type="ECO:0000313" key="4">
    <source>
        <dbReference type="EMBL" id="CAB4190436.1"/>
    </source>
</evidence>
<evidence type="ECO:0000313" key="5">
    <source>
        <dbReference type="EMBL" id="CAB4195645.1"/>
    </source>
</evidence>